<sequence>MATKAVSGNDDGVCQSFNTGTPVAAYSLDLGCEFLKKVQHFPKHDTVKLTDRNFLLWKQQIFLILEGYEIHEFVLGMINVPPQTILDSNALPVSGYGIDFFFFMTWSSL</sequence>
<dbReference type="AlphaFoldDB" id="A0A9D3ZLI3"/>
<dbReference type="OrthoDB" id="1749397at2759"/>
<protein>
    <recommendedName>
        <fullName evidence="3">Retrotransposon Copia-like N-terminal domain-containing protein</fullName>
    </recommendedName>
</protein>
<organism evidence="1 2">
    <name type="scientific">Gossypium stocksii</name>
    <dbReference type="NCBI Taxonomy" id="47602"/>
    <lineage>
        <taxon>Eukaryota</taxon>
        <taxon>Viridiplantae</taxon>
        <taxon>Streptophyta</taxon>
        <taxon>Embryophyta</taxon>
        <taxon>Tracheophyta</taxon>
        <taxon>Spermatophyta</taxon>
        <taxon>Magnoliopsida</taxon>
        <taxon>eudicotyledons</taxon>
        <taxon>Gunneridae</taxon>
        <taxon>Pentapetalae</taxon>
        <taxon>rosids</taxon>
        <taxon>malvids</taxon>
        <taxon>Malvales</taxon>
        <taxon>Malvaceae</taxon>
        <taxon>Malvoideae</taxon>
        <taxon>Gossypium</taxon>
    </lineage>
</organism>
<dbReference type="EMBL" id="JAIQCV010000011">
    <property type="protein sequence ID" value="KAH1046474.1"/>
    <property type="molecule type" value="Genomic_DNA"/>
</dbReference>
<evidence type="ECO:0008006" key="3">
    <source>
        <dbReference type="Google" id="ProtNLM"/>
    </source>
</evidence>
<dbReference type="Proteomes" id="UP000828251">
    <property type="component" value="Unassembled WGS sequence"/>
</dbReference>
<evidence type="ECO:0000313" key="2">
    <source>
        <dbReference type="Proteomes" id="UP000828251"/>
    </source>
</evidence>
<name>A0A9D3ZLI3_9ROSI</name>
<proteinExistence type="predicted"/>
<comment type="caution">
    <text evidence="1">The sequence shown here is derived from an EMBL/GenBank/DDBJ whole genome shotgun (WGS) entry which is preliminary data.</text>
</comment>
<keyword evidence="2" id="KW-1185">Reference proteome</keyword>
<accession>A0A9D3ZLI3</accession>
<reference evidence="1 2" key="1">
    <citation type="journal article" date="2021" name="Plant Biotechnol. J.">
        <title>Multi-omics assisted identification of the key and species-specific regulatory components of drought-tolerant mechanisms in Gossypium stocksii.</title>
        <authorList>
            <person name="Yu D."/>
            <person name="Ke L."/>
            <person name="Zhang D."/>
            <person name="Wu Y."/>
            <person name="Sun Y."/>
            <person name="Mei J."/>
            <person name="Sun J."/>
            <person name="Sun Y."/>
        </authorList>
    </citation>
    <scope>NUCLEOTIDE SEQUENCE [LARGE SCALE GENOMIC DNA]</scope>
    <source>
        <strain evidence="2">cv. E1</strain>
        <tissue evidence="1">Leaf</tissue>
    </source>
</reference>
<evidence type="ECO:0000313" key="1">
    <source>
        <dbReference type="EMBL" id="KAH1046474.1"/>
    </source>
</evidence>
<gene>
    <name evidence="1" type="ORF">J1N35_037258</name>
</gene>